<name>L1N820_9BACT</name>
<dbReference type="PANTHER" id="PTHR43685">
    <property type="entry name" value="GLYCOSYLTRANSFERASE"/>
    <property type="match status" value="1"/>
</dbReference>
<reference evidence="2 3" key="1">
    <citation type="submission" date="2012-05" db="EMBL/GenBank/DDBJ databases">
        <authorList>
            <person name="Weinstock G."/>
            <person name="Sodergren E."/>
            <person name="Lobos E.A."/>
            <person name="Fulton L."/>
            <person name="Fulton R."/>
            <person name="Courtney L."/>
            <person name="Fronick C."/>
            <person name="O'Laughlin M."/>
            <person name="Godfrey J."/>
            <person name="Wilson R.M."/>
            <person name="Miner T."/>
            <person name="Farmer C."/>
            <person name="Delehaunty K."/>
            <person name="Cordes M."/>
            <person name="Minx P."/>
            <person name="Tomlinson C."/>
            <person name="Chen J."/>
            <person name="Wollam A."/>
            <person name="Pepin K.H."/>
            <person name="Bhonagiri V."/>
            <person name="Zhang X."/>
            <person name="Suruliraj S."/>
            <person name="Warren W."/>
            <person name="Mitreva M."/>
            <person name="Mardis E.R."/>
            <person name="Wilson R.K."/>
        </authorList>
    </citation>
    <scope>NUCLEOTIDE SEQUENCE [LARGE SCALE GENOMIC DNA]</scope>
    <source>
        <strain evidence="2 3">F0055</strain>
    </source>
</reference>
<dbReference type="OrthoDB" id="9815923at2"/>
<dbReference type="InterPro" id="IPR029044">
    <property type="entry name" value="Nucleotide-diphossugar_trans"/>
</dbReference>
<organism evidence="2 3">
    <name type="scientific">Hoylesella saccharolytica F0055</name>
    <dbReference type="NCBI Taxonomy" id="1127699"/>
    <lineage>
        <taxon>Bacteria</taxon>
        <taxon>Pseudomonadati</taxon>
        <taxon>Bacteroidota</taxon>
        <taxon>Bacteroidia</taxon>
        <taxon>Bacteroidales</taxon>
        <taxon>Prevotellaceae</taxon>
        <taxon>Hoylesella</taxon>
    </lineage>
</organism>
<dbReference type="Proteomes" id="UP000010433">
    <property type="component" value="Unassembled WGS sequence"/>
</dbReference>
<dbReference type="InterPro" id="IPR050834">
    <property type="entry name" value="Glycosyltransf_2"/>
</dbReference>
<evidence type="ECO:0000259" key="1">
    <source>
        <dbReference type="Pfam" id="PF00535"/>
    </source>
</evidence>
<feature type="domain" description="Glycosyltransferase 2-like" evidence="1">
    <location>
        <begin position="4"/>
        <end position="174"/>
    </location>
</feature>
<gene>
    <name evidence="2" type="ORF">HMPREF9151_01676</name>
</gene>
<accession>L1N820</accession>
<dbReference type="Gene3D" id="3.90.550.10">
    <property type="entry name" value="Spore Coat Polysaccharide Biosynthesis Protein SpsA, Chain A"/>
    <property type="match status" value="1"/>
</dbReference>
<evidence type="ECO:0000313" key="2">
    <source>
        <dbReference type="EMBL" id="EKX99480.1"/>
    </source>
</evidence>
<dbReference type="InterPro" id="IPR001173">
    <property type="entry name" value="Glyco_trans_2-like"/>
</dbReference>
<sequence length="262" mass="30167">MKTSLIVSTYNWPQALQICLGSILKQTVLPDEIVIADDGSTDETRRLIEEIQAKSNVPIEHVWHEDKGFRRTTIMNKAIAHASGDYILQVDGDVILSPHFVSDHLELAEKNYFVCGSRVKLTPQTTQEILALPEIKLKYSSLPLTFILNSFRSRLLRHLLAERYARKIDHLRGCNMAFWKSDLIKVNGYNEDLAQWGHEDGELAYRLHFAGVKKKALKMGGNVYHLYHKEASRSNEQRHLDELEKVKRNHISWCENGLNKHL</sequence>
<dbReference type="STRING" id="1127699.HMPREF9151_01676"/>
<dbReference type="HOGENOM" id="CLU_025996_24_0_10"/>
<dbReference type="PANTHER" id="PTHR43685:SF3">
    <property type="entry name" value="SLR2126 PROTEIN"/>
    <property type="match status" value="1"/>
</dbReference>
<protein>
    <submittedName>
        <fullName evidence="2">Glycosyltransferase, group 2 family protein</fullName>
    </submittedName>
</protein>
<evidence type="ECO:0000313" key="3">
    <source>
        <dbReference type="Proteomes" id="UP000010433"/>
    </source>
</evidence>
<dbReference type="AlphaFoldDB" id="L1N820"/>
<dbReference type="EMBL" id="AMEP01000101">
    <property type="protein sequence ID" value="EKX99480.1"/>
    <property type="molecule type" value="Genomic_DNA"/>
</dbReference>
<dbReference type="GO" id="GO:0016740">
    <property type="term" value="F:transferase activity"/>
    <property type="evidence" value="ECO:0007669"/>
    <property type="project" value="UniProtKB-KW"/>
</dbReference>
<dbReference type="SUPFAM" id="SSF53448">
    <property type="entry name" value="Nucleotide-diphospho-sugar transferases"/>
    <property type="match status" value="1"/>
</dbReference>
<keyword evidence="3" id="KW-1185">Reference proteome</keyword>
<dbReference type="CDD" id="cd06420">
    <property type="entry name" value="GT2_Chondriotin_Pol_N"/>
    <property type="match status" value="1"/>
</dbReference>
<keyword evidence="2" id="KW-0808">Transferase</keyword>
<dbReference type="Pfam" id="PF00535">
    <property type="entry name" value="Glycos_transf_2"/>
    <property type="match status" value="1"/>
</dbReference>
<dbReference type="RefSeq" id="WP_009162981.1">
    <property type="nucleotide sequence ID" value="NZ_KB291003.1"/>
</dbReference>
<comment type="caution">
    <text evidence="2">The sequence shown here is derived from an EMBL/GenBank/DDBJ whole genome shotgun (WGS) entry which is preliminary data.</text>
</comment>
<dbReference type="PATRIC" id="fig|1127699.3.peg.1548"/>
<proteinExistence type="predicted"/>